<dbReference type="PhylomeDB" id="A0A0G4EJZ7"/>
<keyword evidence="1" id="KW-0732">Signal</keyword>
<accession>A0A0G4EJZ7</accession>
<name>A0A0G4EJZ7_VITBC</name>
<reference evidence="2 3" key="1">
    <citation type="submission" date="2014-11" db="EMBL/GenBank/DDBJ databases">
        <authorList>
            <person name="Zhu J."/>
            <person name="Qi W."/>
            <person name="Song R."/>
        </authorList>
    </citation>
    <scope>NUCLEOTIDE SEQUENCE [LARGE SCALE GENOMIC DNA]</scope>
</reference>
<feature type="signal peptide" evidence="1">
    <location>
        <begin position="1"/>
        <end position="19"/>
    </location>
</feature>
<proteinExistence type="predicted"/>
<dbReference type="EMBL" id="CDMY01000253">
    <property type="protein sequence ID" value="CEL97074.1"/>
    <property type="molecule type" value="Genomic_DNA"/>
</dbReference>
<protein>
    <submittedName>
        <fullName evidence="2">Uncharacterized protein</fullName>
    </submittedName>
</protein>
<feature type="chain" id="PRO_5005187222" evidence="1">
    <location>
        <begin position="20"/>
        <end position="201"/>
    </location>
</feature>
<organism evidence="2 3">
    <name type="scientific">Vitrella brassicaformis (strain CCMP3155)</name>
    <dbReference type="NCBI Taxonomy" id="1169540"/>
    <lineage>
        <taxon>Eukaryota</taxon>
        <taxon>Sar</taxon>
        <taxon>Alveolata</taxon>
        <taxon>Colpodellida</taxon>
        <taxon>Vitrellaceae</taxon>
        <taxon>Vitrella</taxon>
    </lineage>
</organism>
<dbReference type="AlphaFoldDB" id="A0A0G4EJZ7"/>
<dbReference type="Proteomes" id="UP000041254">
    <property type="component" value="Unassembled WGS sequence"/>
</dbReference>
<gene>
    <name evidence="2" type="ORF">Vbra_5045</name>
</gene>
<keyword evidence="3" id="KW-1185">Reference proteome</keyword>
<evidence type="ECO:0000313" key="2">
    <source>
        <dbReference type="EMBL" id="CEL97074.1"/>
    </source>
</evidence>
<evidence type="ECO:0000313" key="3">
    <source>
        <dbReference type="Proteomes" id="UP000041254"/>
    </source>
</evidence>
<evidence type="ECO:0000256" key="1">
    <source>
        <dbReference type="SAM" id="SignalP"/>
    </source>
</evidence>
<dbReference type="InParanoid" id="A0A0G4EJZ7"/>
<dbReference type="VEuPathDB" id="CryptoDB:Vbra_5045"/>
<sequence>MGTAGAVLFVASFLLPAAAGTYKLNNNVLQPHLPLQHQLTSATEKVREKDCRVMFKVGTSRRRKGETVWGETDYYMVGYRWSRKPGSACGRKETCVVTEVKLKHAKTYGHWFGEAKKEETGPKDVTGIGLCYGDTGKCASTTKTTGEFGEGKYCMANDTMVAVTDNFEAFESQGSEPFFASWDYSHVYFPGHEKYKQPPSS</sequence>